<dbReference type="EMBL" id="AWUE01024279">
    <property type="protein sequence ID" value="OMO51190.1"/>
    <property type="molecule type" value="Genomic_DNA"/>
</dbReference>
<protein>
    <submittedName>
        <fullName evidence="1">Zinc finger protein</fullName>
    </submittedName>
</protein>
<dbReference type="AlphaFoldDB" id="A0A1R3FZI9"/>
<dbReference type="PANTHER" id="PTHR31089:SF1">
    <property type="entry name" value="CYCLIC DOF FACTOR 3"/>
    <property type="match status" value="1"/>
</dbReference>
<proteinExistence type="predicted"/>
<dbReference type="GO" id="GO:0003700">
    <property type="term" value="F:DNA-binding transcription factor activity"/>
    <property type="evidence" value="ECO:0007669"/>
    <property type="project" value="InterPro"/>
</dbReference>
<dbReference type="GO" id="GO:0003677">
    <property type="term" value="F:DNA binding"/>
    <property type="evidence" value="ECO:0007669"/>
    <property type="project" value="TreeGrafter"/>
</dbReference>
<dbReference type="PANTHER" id="PTHR31089">
    <property type="entry name" value="CYCLIC DOF FACTOR 2"/>
    <property type="match status" value="1"/>
</dbReference>
<keyword evidence="2" id="KW-1185">Reference proteome</keyword>
<reference evidence="2" key="1">
    <citation type="submission" date="2013-09" db="EMBL/GenBank/DDBJ databases">
        <title>Corchorus olitorius genome sequencing.</title>
        <authorList>
            <person name="Alam M."/>
            <person name="Haque M.S."/>
            <person name="Islam M.S."/>
            <person name="Emdad E.M."/>
            <person name="Islam M.M."/>
            <person name="Ahmed B."/>
            <person name="Halim A."/>
            <person name="Hossen Q.M.M."/>
            <person name="Hossain M.Z."/>
            <person name="Ahmed R."/>
            <person name="Khan M.M."/>
            <person name="Islam R."/>
            <person name="Rashid M.M."/>
            <person name="Khan S.A."/>
            <person name="Rahman M.S."/>
            <person name="Alam M."/>
            <person name="Yahiya A.S."/>
            <person name="Khan M.S."/>
            <person name="Azam M.S."/>
            <person name="Haque T."/>
            <person name="Lashkar M.Z.H."/>
            <person name="Akhand A.I."/>
            <person name="Morshed G."/>
            <person name="Roy S."/>
            <person name="Uddin K.S."/>
            <person name="Rabeya T."/>
            <person name="Hossain A.S."/>
            <person name="Chowdhury A."/>
            <person name="Snigdha A.R."/>
            <person name="Mortoza M.S."/>
            <person name="Matin S.A."/>
            <person name="Hoque S.M.E."/>
            <person name="Islam M.K."/>
            <person name="Roy D.K."/>
            <person name="Haider R."/>
            <person name="Moosa M.M."/>
            <person name="Elias S.M."/>
            <person name="Hasan A.M."/>
            <person name="Jahan S."/>
            <person name="Shafiuddin M."/>
            <person name="Mahmood N."/>
            <person name="Shommy N.S."/>
        </authorList>
    </citation>
    <scope>NUCLEOTIDE SEQUENCE [LARGE SCALE GENOMIC DNA]</scope>
    <source>
        <strain evidence="2">cv. O-4</strain>
    </source>
</reference>
<comment type="caution">
    <text evidence="1">The sequence shown here is derived from an EMBL/GenBank/DDBJ whole genome shotgun (WGS) entry which is preliminary data.</text>
</comment>
<evidence type="ECO:0000313" key="1">
    <source>
        <dbReference type="EMBL" id="OMO51190.1"/>
    </source>
</evidence>
<evidence type="ECO:0000313" key="2">
    <source>
        <dbReference type="Proteomes" id="UP000187203"/>
    </source>
</evidence>
<dbReference type="Proteomes" id="UP000187203">
    <property type="component" value="Unassembled WGS sequence"/>
</dbReference>
<dbReference type="STRING" id="93759.A0A1R3FZI9"/>
<dbReference type="OrthoDB" id="1927254at2759"/>
<sequence length="277" mass="29933">MLINLVISAKPVKDTGLQVAVQVAQIDAPNGLHHPALKSNGRVFSFGVDAPICDSMASVLNLGERKFFNGTWNGFRCLEEQKISVPCREENGDDCTGGFSIMVSISSSMDEGSRSCIQETMMGNINGFPSPISCLPGVPWPYPWNSAVPPTTFCPSAGAFLVSFYPPAAYWNYGIPGTWNIPLLSPSLLLLQTKRLQPRKNGSVLVPKTLRIDDRSEAAKSSIWATVGIKNESLSGGGLFKAFHPKSVEKNHIAETSPVLRAKPAALSRSLNFHESS</sequence>
<dbReference type="InterPro" id="IPR045174">
    <property type="entry name" value="Dof"/>
</dbReference>
<accession>A0A1R3FZI9</accession>
<name>A0A1R3FZI9_9ROSI</name>
<organism evidence="1 2">
    <name type="scientific">Corchorus olitorius</name>
    <dbReference type="NCBI Taxonomy" id="93759"/>
    <lineage>
        <taxon>Eukaryota</taxon>
        <taxon>Viridiplantae</taxon>
        <taxon>Streptophyta</taxon>
        <taxon>Embryophyta</taxon>
        <taxon>Tracheophyta</taxon>
        <taxon>Spermatophyta</taxon>
        <taxon>Magnoliopsida</taxon>
        <taxon>eudicotyledons</taxon>
        <taxon>Gunneridae</taxon>
        <taxon>Pentapetalae</taxon>
        <taxon>rosids</taxon>
        <taxon>malvids</taxon>
        <taxon>Malvales</taxon>
        <taxon>Malvaceae</taxon>
        <taxon>Grewioideae</taxon>
        <taxon>Apeibeae</taxon>
        <taxon>Corchorus</taxon>
    </lineage>
</organism>
<gene>
    <name evidence="1" type="ORF">COLO4_37774</name>
</gene>